<evidence type="ECO:0000313" key="5">
    <source>
        <dbReference type="Proteomes" id="UP000805418"/>
    </source>
</evidence>
<dbReference type="InterPro" id="IPR015798">
    <property type="entry name" value="Cu_amine_oxidase_C"/>
</dbReference>
<dbReference type="GO" id="GO:0005507">
    <property type="term" value="F:copper ion binding"/>
    <property type="evidence" value="ECO:0007669"/>
    <property type="project" value="InterPro"/>
</dbReference>
<dbReference type="OrthoDB" id="5379943at2759"/>
<evidence type="ECO:0000313" key="4">
    <source>
        <dbReference type="Ensembl" id="ENSCAFP00845013435.1"/>
    </source>
</evidence>
<keyword evidence="1" id="KW-0479">Metal-binding</keyword>
<dbReference type="SUPFAM" id="SSF49998">
    <property type="entry name" value="Amine oxidase catalytic domain"/>
    <property type="match status" value="1"/>
</dbReference>
<dbReference type="Ensembl" id="ENSCAFT00845017239.1">
    <property type="protein sequence ID" value="ENSCAFP00845013435.1"/>
    <property type="gene ID" value="ENSCAFG00845009791.1"/>
</dbReference>
<dbReference type="AlphaFoldDB" id="A0A8I3N2E3"/>
<dbReference type="PANTHER" id="PTHR10638:SF3">
    <property type="entry name" value="AMILORIDE-SENSITIVE AMINE OXIDASE [COPPER-CONTAINING]"/>
    <property type="match status" value="1"/>
</dbReference>
<dbReference type="PANTHER" id="PTHR10638">
    <property type="entry name" value="COPPER AMINE OXIDASE"/>
    <property type="match status" value="1"/>
</dbReference>
<dbReference type="Proteomes" id="UP000805418">
    <property type="component" value="Chromosome 16"/>
</dbReference>
<comment type="PTM">
    <text evidence="1">Topaquinone (TPQ) is generated by copper-dependent autoxidation of a specific tyrosyl residue.</text>
</comment>
<dbReference type="GeneTree" id="ENSGT00950000183207"/>
<protein>
    <recommendedName>
        <fullName evidence="1">Amine oxidase</fullName>
        <ecNumber evidence="1">1.4.3.-</ecNumber>
    </recommendedName>
</protein>
<dbReference type="EC" id="1.4.3.-" evidence="1"/>
<keyword evidence="1" id="KW-0186">Copper</keyword>
<evidence type="ECO:0000256" key="2">
    <source>
        <dbReference type="SAM" id="MobiDB-lite"/>
    </source>
</evidence>
<dbReference type="InterPro" id="IPR036460">
    <property type="entry name" value="Cu_amine_oxidase_C_sf"/>
</dbReference>
<dbReference type="Pfam" id="PF01179">
    <property type="entry name" value="Cu_amine_oxid"/>
    <property type="match status" value="1"/>
</dbReference>
<proteinExistence type="inferred from homology"/>
<keyword evidence="5" id="KW-1185">Reference proteome</keyword>
<feature type="compositionally biased region" description="Basic and acidic residues" evidence="2">
    <location>
        <begin position="43"/>
        <end position="61"/>
    </location>
</feature>
<comment type="cofactor">
    <cofactor evidence="1">
        <name>Cu cation</name>
        <dbReference type="ChEBI" id="CHEBI:23378"/>
    </cofactor>
    <text evidence="1">Contains 1 topaquinone per subunit.</text>
</comment>
<feature type="region of interest" description="Disordered" evidence="2">
    <location>
        <begin position="16"/>
        <end position="64"/>
    </location>
</feature>
<dbReference type="GO" id="GO:0009308">
    <property type="term" value="P:amine metabolic process"/>
    <property type="evidence" value="ECO:0007669"/>
    <property type="project" value="UniProtKB-UniRule"/>
</dbReference>
<dbReference type="Gene3D" id="2.70.98.20">
    <property type="entry name" value="Copper amine oxidase, catalytic domain"/>
    <property type="match status" value="1"/>
</dbReference>
<dbReference type="GO" id="GO:0008131">
    <property type="term" value="F:primary methylamine oxidase activity"/>
    <property type="evidence" value="ECO:0007669"/>
    <property type="project" value="InterPro"/>
</dbReference>
<keyword evidence="1" id="KW-0801">TPQ</keyword>
<comment type="similarity">
    <text evidence="1">Belongs to the copper/topaquinone oxidase family.</text>
</comment>
<evidence type="ECO:0000256" key="1">
    <source>
        <dbReference type="RuleBase" id="RU000672"/>
    </source>
</evidence>
<feature type="domain" description="Copper amine oxidase catalytic" evidence="3">
    <location>
        <begin position="61"/>
        <end position="178"/>
    </location>
</feature>
<organism evidence="4 5">
    <name type="scientific">Canis lupus familiaris</name>
    <name type="common">Dog</name>
    <name type="synonym">Canis familiaris</name>
    <dbReference type="NCBI Taxonomy" id="9615"/>
    <lineage>
        <taxon>Eukaryota</taxon>
        <taxon>Metazoa</taxon>
        <taxon>Chordata</taxon>
        <taxon>Craniata</taxon>
        <taxon>Vertebrata</taxon>
        <taxon>Euteleostomi</taxon>
        <taxon>Mammalia</taxon>
        <taxon>Eutheria</taxon>
        <taxon>Laurasiatheria</taxon>
        <taxon>Carnivora</taxon>
        <taxon>Caniformia</taxon>
        <taxon>Canidae</taxon>
        <taxon>Canis</taxon>
    </lineage>
</organism>
<dbReference type="InterPro" id="IPR000269">
    <property type="entry name" value="Cu_amine_oxidase"/>
</dbReference>
<reference evidence="4" key="2">
    <citation type="submission" date="2025-08" db="UniProtKB">
        <authorList>
            <consortium name="Ensembl"/>
        </authorList>
    </citation>
    <scope>IDENTIFICATION</scope>
    <source>
        <strain evidence="4">Boxer</strain>
    </source>
</reference>
<evidence type="ECO:0000259" key="3">
    <source>
        <dbReference type="Pfam" id="PF01179"/>
    </source>
</evidence>
<sequence length="246" mass="27399">MHFPMPLPMPTVEPLSCRSPPWSAHASPCPSLQGGVKRTIKLKGSETKAGSRDKPRAEHTGTKNSFQTLQMKLENITNPWSPRHHLVQSTLKQMSYHRERQAAFRFGQTLPKYLLFTSPKENRWHHKRSYRLQIHSMADQVLPLGWQQERAVTWARYPLAVTKYRESEVCSSSTCCQDLAPGPHRVATTCQPHAAGSIPSSTLILGLVLRASDTRPVNFSLTGLSLLLMPAPPVGPPHLPAVPAPK</sequence>
<accession>A0A8I3N2E3</accession>
<name>A0A8I3N2E3_CANLF</name>
<keyword evidence="1" id="KW-0560">Oxidoreductase</keyword>
<dbReference type="GO" id="GO:0048038">
    <property type="term" value="F:quinone binding"/>
    <property type="evidence" value="ECO:0007669"/>
    <property type="project" value="InterPro"/>
</dbReference>
<reference evidence="4" key="3">
    <citation type="submission" date="2025-09" db="UniProtKB">
        <authorList>
            <consortium name="Ensembl"/>
        </authorList>
    </citation>
    <scope>IDENTIFICATION</scope>
    <source>
        <strain evidence="4">Boxer</strain>
    </source>
</reference>
<reference evidence="4" key="1">
    <citation type="submission" date="2020-03" db="EMBL/GenBank/DDBJ databases">
        <title>Long-read based genome assembly of a Labrador retriever dog.</title>
        <authorList>
            <person name="Eory L."/>
            <person name="Zhang W."/>
            <person name="Schoenebeck J."/>
        </authorList>
    </citation>
    <scope>NUCLEOTIDE SEQUENCE [LARGE SCALE GENOMIC DNA]</scope>
    <source>
        <strain evidence="4">Labrador retriever</strain>
    </source>
</reference>